<comment type="catalytic activity">
    <reaction evidence="1 15">
        <text>Endonucleolytic cleavage to 5'-phosphomonoester.</text>
        <dbReference type="EC" id="3.1.26.3"/>
    </reaction>
</comment>
<dbReference type="SMART" id="SM00535">
    <property type="entry name" value="RIBOc"/>
    <property type="match status" value="1"/>
</dbReference>
<keyword evidence="13 15" id="KW-0460">Magnesium</keyword>
<dbReference type="HAMAP" id="MF_00104">
    <property type="entry name" value="RNase_III"/>
    <property type="match status" value="1"/>
</dbReference>
<evidence type="ECO:0000256" key="12">
    <source>
        <dbReference type="ARBA" id="ARBA00022801"/>
    </source>
</evidence>
<dbReference type="CDD" id="cd10845">
    <property type="entry name" value="DSRM_RNAse_III_family"/>
    <property type="match status" value="1"/>
</dbReference>
<gene>
    <name evidence="15" type="primary">rnc</name>
    <name evidence="18" type="ORF">CYPRO_2295</name>
</gene>
<dbReference type="SUPFAM" id="SSF54768">
    <property type="entry name" value="dsRNA-binding domain-like"/>
    <property type="match status" value="1"/>
</dbReference>
<evidence type="ECO:0000256" key="11">
    <source>
        <dbReference type="ARBA" id="ARBA00022759"/>
    </source>
</evidence>
<keyword evidence="15" id="KW-0699">rRNA-binding</keyword>
<keyword evidence="12 15" id="KW-0378">Hydrolase</keyword>
<reference evidence="18 19" key="1">
    <citation type="submission" date="2018-03" db="EMBL/GenBank/DDBJ databases">
        <title>Phenotypic and genomic properties of Cyclonatronum proteinivorum gen. nov., sp. nov., a haloalkaliphilic bacteroidete from soda lakes possessing Na+-translocating rhodopsin.</title>
        <authorList>
            <person name="Toshchakov S.V."/>
            <person name="Korzhenkov A."/>
            <person name="Samarov N.I."/>
            <person name="Kublanov I.V."/>
            <person name="Muntyan M.S."/>
            <person name="Sorokin D.Y."/>
        </authorList>
    </citation>
    <scope>NUCLEOTIDE SEQUENCE [LARGE SCALE GENOMIC DNA]</scope>
    <source>
        <strain evidence="18 19">Omega</strain>
    </source>
</reference>
<dbReference type="InterPro" id="IPR000999">
    <property type="entry name" value="RNase_III_dom"/>
</dbReference>
<keyword evidence="10 15" id="KW-0479">Metal-binding</keyword>
<evidence type="ECO:0000256" key="2">
    <source>
        <dbReference type="ARBA" id="ARBA00004496"/>
    </source>
</evidence>
<comment type="cofactor">
    <cofactor evidence="15">
        <name>Mg(2+)</name>
        <dbReference type="ChEBI" id="CHEBI:18420"/>
    </cofactor>
</comment>
<dbReference type="Gene3D" id="1.10.1520.10">
    <property type="entry name" value="Ribonuclease III domain"/>
    <property type="match status" value="1"/>
</dbReference>
<evidence type="ECO:0000256" key="10">
    <source>
        <dbReference type="ARBA" id="ARBA00022723"/>
    </source>
</evidence>
<evidence type="ECO:0000256" key="14">
    <source>
        <dbReference type="ARBA" id="ARBA00022884"/>
    </source>
</evidence>
<evidence type="ECO:0000256" key="3">
    <source>
        <dbReference type="ARBA" id="ARBA00010183"/>
    </source>
</evidence>
<keyword evidence="19" id="KW-1185">Reference proteome</keyword>
<dbReference type="CDD" id="cd00593">
    <property type="entry name" value="RIBOc"/>
    <property type="match status" value="1"/>
</dbReference>
<proteinExistence type="inferred from homology"/>
<feature type="binding site" evidence="15">
    <location>
        <position position="142"/>
    </location>
    <ligand>
        <name>Mg(2+)</name>
        <dbReference type="ChEBI" id="CHEBI:18420"/>
    </ligand>
</feature>
<dbReference type="InterPro" id="IPR036389">
    <property type="entry name" value="RNase_III_sf"/>
</dbReference>
<dbReference type="FunFam" id="3.30.160.20:FF:000003">
    <property type="entry name" value="Ribonuclease 3"/>
    <property type="match status" value="1"/>
</dbReference>
<evidence type="ECO:0000256" key="1">
    <source>
        <dbReference type="ARBA" id="ARBA00000109"/>
    </source>
</evidence>
<dbReference type="SUPFAM" id="SSF69065">
    <property type="entry name" value="RNase III domain-like"/>
    <property type="match status" value="1"/>
</dbReference>
<sequence length="252" mass="28542">MMFMLKLRKLRAYFTKKKLDSATQHKISTLEQIIGDSIQNPNIYLRALRHRSKLIEDGLEDVESYEQLEFLGDAVLDLVITEILFELYPNNNEGFMTKVRSRLVREDTLADLSRKLGFPSLIEVGKRVRGQGIELKNSVLCDIFEAVVGAVYKDLGFSASQTFIRNVYTTHINIKDVSVTQDNYKSMLLEFAQARKLSVPEYKIVSETGPDHDKTFEVNVLINGAVEGMGKAKNKKKAEQAAAKLALDKLNH</sequence>
<dbReference type="GO" id="GO:0010468">
    <property type="term" value="P:regulation of gene expression"/>
    <property type="evidence" value="ECO:0007669"/>
    <property type="project" value="TreeGrafter"/>
</dbReference>
<dbReference type="GO" id="GO:0006397">
    <property type="term" value="P:mRNA processing"/>
    <property type="evidence" value="ECO:0007669"/>
    <property type="project" value="UniProtKB-UniRule"/>
</dbReference>
<accession>A0A345UM39</accession>
<dbReference type="Proteomes" id="UP000254808">
    <property type="component" value="Chromosome"/>
</dbReference>
<dbReference type="GO" id="GO:0003725">
    <property type="term" value="F:double-stranded RNA binding"/>
    <property type="evidence" value="ECO:0007669"/>
    <property type="project" value="TreeGrafter"/>
</dbReference>
<keyword evidence="8 15" id="KW-0819">tRNA processing</keyword>
<evidence type="ECO:0000313" key="18">
    <source>
        <dbReference type="EMBL" id="AXJ01541.1"/>
    </source>
</evidence>
<evidence type="ECO:0000259" key="17">
    <source>
        <dbReference type="PROSITE" id="PS50142"/>
    </source>
</evidence>
<dbReference type="InterPro" id="IPR014720">
    <property type="entry name" value="dsRBD_dom"/>
</dbReference>
<comment type="subunit">
    <text evidence="4 15">Homodimer.</text>
</comment>
<dbReference type="FunFam" id="1.10.1520.10:FF:000001">
    <property type="entry name" value="Ribonuclease 3"/>
    <property type="match status" value="1"/>
</dbReference>
<name>A0A345UM39_9BACT</name>
<dbReference type="GO" id="GO:0005737">
    <property type="term" value="C:cytoplasm"/>
    <property type="evidence" value="ECO:0007669"/>
    <property type="project" value="UniProtKB-SubCell"/>
</dbReference>
<feature type="active site" evidence="15">
    <location>
        <position position="145"/>
    </location>
</feature>
<dbReference type="PROSITE" id="PS50142">
    <property type="entry name" value="RNASE_3_2"/>
    <property type="match status" value="1"/>
</dbReference>
<keyword evidence="6 15" id="KW-0698">rRNA processing</keyword>
<evidence type="ECO:0000256" key="9">
    <source>
        <dbReference type="ARBA" id="ARBA00022722"/>
    </source>
</evidence>
<feature type="active site" evidence="15">
    <location>
        <position position="73"/>
    </location>
</feature>
<keyword evidence="11 15" id="KW-0255">Endonuclease</keyword>
<dbReference type="Pfam" id="PF00035">
    <property type="entry name" value="dsrm"/>
    <property type="match status" value="1"/>
</dbReference>
<dbReference type="PROSITE" id="PS50137">
    <property type="entry name" value="DS_RBD"/>
    <property type="match status" value="1"/>
</dbReference>
<dbReference type="Gene3D" id="3.30.160.20">
    <property type="match status" value="1"/>
</dbReference>
<evidence type="ECO:0000256" key="8">
    <source>
        <dbReference type="ARBA" id="ARBA00022694"/>
    </source>
</evidence>
<dbReference type="Pfam" id="PF14622">
    <property type="entry name" value="Ribonucleas_3_3"/>
    <property type="match status" value="1"/>
</dbReference>
<dbReference type="PANTHER" id="PTHR11207:SF0">
    <property type="entry name" value="RIBONUCLEASE 3"/>
    <property type="match status" value="1"/>
</dbReference>
<comment type="subcellular location">
    <subcellularLocation>
        <location evidence="2 15">Cytoplasm</location>
    </subcellularLocation>
</comment>
<keyword evidence="9 15" id="KW-0540">Nuclease</keyword>
<feature type="domain" description="RNase III" evidence="17">
    <location>
        <begin position="27"/>
        <end position="156"/>
    </location>
</feature>
<dbReference type="GO" id="GO:0019843">
    <property type="term" value="F:rRNA binding"/>
    <property type="evidence" value="ECO:0007669"/>
    <property type="project" value="UniProtKB-KW"/>
</dbReference>
<keyword evidence="7 15" id="KW-0507">mRNA processing</keyword>
<dbReference type="EC" id="3.1.26.3" evidence="15"/>
<dbReference type="EMBL" id="CP027806">
    <property type="protein sequence ID" value="AXJ01541.1"/>
    <property type="molecule type" value="Genomic_DNA"/>
</dbReference>
<keyword evidence="5 15" id="KW-0963">Cytoplasm</keyword>
<feature type="binding site" evidence="15">
    <location>
        <position position="69"/>
    </location>
    <ligand>
        <name>Mg(2+)</name>
        <dbReference type="ChEBI" id="CHEBI:18420"/>
    </ligand>
</feature>
<evidence type="ECO:0000256" key="5">
    <source>
        <dbReference type="ARBA" id="ARBA00022490"/>
    </source>
</evidence>
<evidence type="ECO:0000256" key="6">
    <source>
        <dbReference type="ARBA" id="ARBA00022552"/>
    </source>
</evidence>
<keyword evidence="14 15" id="KW-0694">RNA-binding</keyword>
<dbReference type="GO" id="GO:0006364">
    <property type="term" value="P:rRNA processing"/>
    <property type="evidence" value="ECO:0007669"/>
    <property type="project" value="UniProtKB-UniRule"/>
</dbReference>
<dbReference type="GO" id="GO:0004525">
    <property type="term" value="F:ribonuclease III activity"/>
    <property type="evidence" value="ECO:0007669"/>
    <property type="project" value="UniProtKB-UniRule"/>
</dbReference>
<evidence type="ECO:0000256" key="4">
    <source>
        <dbReference type="ARBA" id="ARBA00011738"/>
    </source>
</evidence>
<dbReference type="OrthoDB" id="9805026at2"/>
<protein>
    <recommendedName>
        <fullName evidence="15">Ribonuclease 3</fullName>
        <ecNumber evidence="15">3.1.26.3</ecNumber>
    </recommendedName>
    <alternativeName>
        <fullName evidence="15">Ribonuclease III</fullName>
        <shortName evidence="15">RNase III</shortName>
    </alternativeName>
</protein>
<dbReference type="GO" id="GO:0008033">
    <property type="term" value="P:tRNA processing"/>
    <property type="evidence" value="ECO:0007669"/>
    <property type="project" value="UniProtKB-KW"/>
</dbReference>
<dbReference type="GO" id="GO:0042802">
    <property type="term" value="F:identical protein binding"/>
    <property type="evidence" value="ECO:0007669"/>
    <property type="project" value="UniProtKB-ARBA"/>
</dbReference>
<dbReference type="KEGG" id="cprv:CYPRO_2295"/>
<feature type="domain" description="DRBM" evidence="16">
    <location>
        <begin position="183"/>
        <end position="252"/>
    </location>
</feature>
<dbReference type="GO" id="GO:0046872">
    <property type="term" value="F:metal ion binding"/>
    <property type="evidence" value="ECO:0007669"/>
    <property type="project" value="UniProtKB-KW"/>
</dbReference>
<evidence type="ECO:0000313" key="19">
    <source>
        <dbReference type="Proteomes" id="UP000254808"/>
    </source>
</evidence>
<dbReference type="PANTHER" id="PTHR11207">
    <property type="entry name" value="RIBONUCLEASE III"/>
    <property type="match status" value="1"/>
</dbReference>
<evidence type="ECO:0000256" key="13">
    <source>
        <dbReference type="ARBA" id="ARBA00022842"/>
    </source>
</evidence>
<dbReference type="NCBIfam" id="TIGR02191">
    <property type="entry name" value="RNaseIII"/>
    <property type="match status" value="1"/>
</dbReference>
<dbReference type="PROSITE" id="PS00517">
    <property type="entry name" value="RNASE_3_1"/>
    <property type="match status" value="1"/>
</dbReference>
<feature type="binding site" evidence="15">
    <location>
        <position position="145"/>
    </location>
    <ligand>
        <name>Mg(2+)</name>
        <dbReference type="ChEBI" id="CHEBI:18420"/>
    </ligand>
</feature>
<evidence type="ECO:0000256" key="15">
    <source>
        <dbReference type="HAMAP-Rule" id="MF_00104"/>
    </source>
</evidence>
<comment type="similarity">
    <text evidence="3">Belongs to the ribonuclease III family.</text>
</comment>
<evidence type="ECO:0000256" key="7">
    <source>
        <dbReference type="ARBA" id="ARBA00022664"/>
    </source>
</evidence>
<dbReference type="SMART" id="SM00358">
    <property type="entry name" value="DSRM"/>
    <property type="match status" value="1"/>
</dbReference>
<organism evidence="18 19">
    <name type="scientific">Cyclonatronum proteinivorum</name>
    <dbReference type="NCBI Taxonomy" id="1457365"/>
    <lineage>
        <taxon>Bacteria</taxon>
        <taxon>Pseudomonadati</taxon>
        <taxon>Balneolota</taxon>
        <taxon>Balneolia</taxon>
        <taxon>Balneolales</taxon>
        <taxon>Cyclonatronaceae</taxon>
        <taxon>Cyclonatronum</taxon>
    </lineage>
</organism>
<dbReference type="InterPro" id="IPR011907">
    <property type="entry name" value="RNase_III"/>
</dbReference>
<evidence type="ECO:0000259" key="16">
    <source>
        <dbReference type="PROSITE" id="PS50137"/>
    </source>
</evidence>
<comment type="function">
    <text evidence="15">Digests double-stranded RNA. Involved in the processing of primary rRNA transcript to yield the immediate precursors to the large and small rRNAs (23S and 16S). Processes some mRNAs, and tRNAs when they are encoded in the rRNA operon. Processes pre-crRNA and tracrRNA of type II CRISPR loci if present in the organism.</text>
</comment>
<dbReference type="AlphaFoldDB" id="A0A345UM39"/>